<evidence type="ECO:0000256" key="1">
    <source>
        <dbReference type="ARBA" id="ARBA00004370"/>
    </source>
</evidence>
<dbReference type="GO" id="GO:0034993">
    <property type="term" value="C:meiotic nuclear membrane microtubule tethering complex"/>
    <property type="evidence" value="ECO:0007669"/>
    <property type="project" value="TreeGrafter"/>
</dbReference>
<evidence type="ECO:0000256" key="5">
    <source>
        <dbReference type="ARBA" id="ARBA00023136"/>
    </source>
</evidence>
<feature type="region of interest" description="Disordered" evidence="6">
    <location>
        <begin position="1184"/>
        <end position="1216"/>
    </location>
</feature>
<organism evidence="7 8">
    <name type="scientific">Bugula neritina</name>
    <name type="common">Brown bryozoan</name>
    <name type="synonym">Sertularia neritina</name>
    <dbReference type="NCBI Taxonomy" id="10212"/>
    <lineage>
        <taxon>Eukaryota</taxon>
        <taxon>Metazoa</taxon>
        <taxon>Spiralia</taxon>
        <taxon>Lophotrochozoa</taxon>
        <taxon>Bryozoa</taxon>
        <taxon>Gymnolaemata</taxon>
        <taxon>Cheilostomatida</taxon>
        <taxon>Flustrina</taxon>
        <taxon>Buguloidea</taxon>
        <taxon>Bugulidae</taxon>
        <taxon>Bugula</taxon>
    </lineage>
</organism>
<protein>
    <submittedName>
        <fullName evidence="7">Uncharacterized protein</fullName>
    </submittedName>
</protein>
<sequence>MLFSAERLPTLRPGYKDNPSSDSLVSRDLNSNTVRVKQQVKATRSHRRPRHREPSNQLSLVKYGSDSSSDTKVIYVDLSSPTLTSRPGDTLTSRPGDTLTSSNTHVCDAVEAHGMEDYTKLKDDPLPAAAAIEYPVKSRFSRLTRSAGVHEGLTTLTLPNGAQQDASSSTPVRYRHDNVQTPHRNFHPPDVSTPISDDLLTGVNRCPQTPVEIRKFLGTNNSGAGRLSPDGQITPDFSENSSNMSSLAHSPTVDSQRQVRKDLKRRYQKDELWRAIKSDYHYLMDEDIIEQCRSTDSDLSWDDEEVKNAVTFTDFIQQYNELMEWLNQIQVFTQRQGSSLSEKYLNQSYYEEMLERSPRRKLFNDYAKQLMRRYPNMKDEISVRLSHLNNQWERLQKTIAPSDGLSDRETMLRDLALDLQGLETWLNRIESTLRPQPLSPSLSLKELRTMLKDHQVLQQDIECHSKVVSAVLKLCERLHTDLESVTSPSEELQITALTLERRWHSIWLQSLEWQCRLEEAVKDRESLLGDRLMPSYSWIAKLRKWHTKRPIISDLGEFKCSNSDSRQSHITWHLNSRKTKESKLRYRISDGSIPGEVSVRVEEDRSADVCQVAVRPKQGLVRHWSESTSQTGVILDRQLSTERKRRYSDSAHISIDSPDASPVLRSRSLDDLSKYKVLAATVSSGSLDRISDDSDALFDETAELLKSVASELRTYESYSDDEDEFFVYSKEAVDRSANSILAKYQNLEAGLQSVLEEESEGSEDMSSPKRLPSHSPGERVFSSPKVKKFLQLQSFSNTISPSLTPPETKRDSNLESEAHFLLEEGQLSVGHGGQLVVDNNPNLSNDLSQLPEHALDSLTVSRLSSHSSSPKPGGLVAGPLALESEHMFYRVEEIDARLHIVSSRNKEGDSGVDNECQLTQSEYSTEEYQSSSSSACEVVSSSASEIVSGFLRLNRYSNTEDLSKLTFDDSPADSDMEDINQNSRLSLSPSDLRACTPPPSTKNSTTEAIYVNISSADGLKADVNLQDAVPLSQLPTMSIIVQSNCRKSPECTVSTRDVAHLKHSTPQHADLTPQHADLTPQHVDLTPQHADLTPQHADLTPQHVDLTPQHVGLTNISGPLRSPKVTPKFGPSSITVSGVSAHETVAQPPSRKYRRVTCRRLASESSDVISRRIESPQTLYKSYMTVPKSSPSNTSSTDSTLRLSSQTTNTRSQSIASPASMICRESFILKRQRKVTDLYQTHVNISSAGSIIVAPPRHVSDKDSRLQPACGTSVSHPPTHEAERFLSSFSMLRGQPTNHSHLSHAHGSCNHSLSTSAIWERNVGLPPNWSGIVVHQPSGDGRETHSDVTRISRSRASSESYSTGYLTPTRNYVKVLSVESAEGEPAEYREAIYINPSEVTKTSQEVVTTPTSSASPVELVSNAVKGVQCLVTSVKPAGNLHKDDSRSDVTGSDVTGSVAAGSDVTGSDVTSLIVDAGEKEEDKSPSQEFTRVCLERNVQGECEVTGEFNITVELIDQS</sequence>
<dbReference type="EMBL" id="VXIV02001927">
    <property type="protein sequence ID" value="KAF6028677.1"/>
    <property type="molecule type" value="Genomic_DNA"/>
</dbReference>
<keyword evidence="8" id="KW-1185">Reference proteome</keyword>
<dbReference type="OrthoDB" id="10041151at2759"/>
<evidence type="ECO:0000256" key="3">
    <source>
        <dbReference type="ARBA" id="ARBA00022737"/>
    </source>
</evidence>
<dbReference type="PANTHER" id="PTHR47535:SF1">
    <property type="entry name" value="NESPRIN-1"/>
    <property type="match status" value="1"/>
</dbReference>
<dbReference type="SMART" id="SM00150">
    <property type="entry name" value="SPEC"/>
    <property type="match status" value="2"/>
</dbReference>
<dbReference type="CDD" id="cd00176">
    <property type="entry name" value="SPEC"/>
    <property type="match status" value="1"/>
</dbReference>
<dbReference type="SUPFAM" id="SSF46966">
    <property type="entry name" value="Spectrin repeat"/>
    <property type="match status" value="2"/>
</dbReference>
<feature type="compositionally biased region" description="Basic and acidic residues" evidence="6">
    <location>
        <begin position="1340"/>
        <end position="1350"/>
    </location>
</feature>
<dbReference type="PANTHER" id="PTHR47535">
    <property type="entry name" value="MUSCLE-SPECIFIC PROTEIN 300 KDA, ISOFORM G"/>
    <property type="match status" value="1"/>
</dbReference>
<dbReference type="GO" id="GO:0005737">
    <property type="term" value="C:cytoplasm"/>
    <property type="evidence" value="ECO:0007669"/>
    <property type="project" value="TreeGrafter"/>
</dbReference>
<dbReference type="InterPro" id="IPR052403">
    <property type="entry name" value="LINC-complex_assoc"/>
</dbReference>
<evidence type="ECO:0000256" key="6">
    <source>
        <dbReference type="SAM" id="MobiDB-lite"/>
    </source>
</evidence>
<reference evidence="7" key="1">
    <citation type="submission" date="2020-06" db="EMBL/GenBank/DDBJ databases">
        <title>Draft genome of Bugula neritina, a colonial animal packing powerful symbionts and potential medicines.</title>
        <authorList>
            <person name="Rayko M."/>
        </authorList>
    </citation>
    <scope>NUCLEOTIDE SEQUENCE [LARGE SCALE GENOMIC DNA]</scope>
    <source>
        <strain evidence="7">Kwan_BN1</strain>
    </source>
</reference>
<dbReference type="GO" id="GO:0005640">
    <property type="term" value="C:nuclear outer membrane"/>
    <property type="evidence" value="ECO:0007669"/>
    <property type="project" value="TreeGrafter"/>
</dbReference>
<dbReference type="Proteomes" id="UP000593567">
    <property type="component" value="Unassembled WGS sequence"/>
</dbReference>
<accession>A0A7J7JRP9</accession>
<feature type="region of interest" description="Disordered" evidence="6">
    <location>
        <begin position="1440"/>
        <end position="1462"/>
    </location>
</feature>
<feature type="region of interest" description="Disordered" evidence="6">
    <location>
        <begin position="218"/>
        <end position="260"/>
    </location>
</feature>
<feature type="compositionally biased region" description="Low complexity" evidence="6">
    <location>
        <begin position="1189"/>
        <end position="1208"/>
    </location>
</feature>
<comment type="caution">
    <text evidence="7">The sequence shown here is derived from an EMBL/GenBank/DDBJ whole genome shotgun (WGS) entry which is preliminary data.</text>
</comment>
<keyword evidence="4" id="KW-1133">Transmembrane helix</keyword>
<keyword evidence="2" id="KW-0812">Transmembrane</keyword>
<feature type="region of interest" description="Disordered" evidence="6">
    <location>
        <begin position="1"/>
        <end position="65"/>
    </location>
</feature>
<feature type="region of interest" description="Disordered" evidence="6">
    <location>
        <begin position="80"/>
        <end position="99"/>
    </location>
</feature>
<evidence type="ECO:0000256" key="4">
    <source>
        <dbReference type="ARBA" id="ARBA00022989"/>
    </source>
</evidence>
<dbReference type="GO" id="GO:0051015">
    <property type="term" value="F:actin filament binding"/>
    <property type="evidence" value="ECO:0007669"/>
    <property type="project" value="TreeGrafter"/>
</dbReference>
<comment type="subcellular location">
    <subcellularLocation>
        <location evidence="1">Membrane</location>
    </subcellularLocation>
</comment>
<evidence type="ECO:0000313" key="8">
    <source>
        <dbReference type="Proteomes" id="UP000593567"/>
    </source>
</evidence>
<feature type="region of interest" description="Disordered" evidence="6">
    <location>
        <begin position="1336"/>
        <end position="1362"/>
    </location>
</feature>
<keyword evidence="3" id="KW-0677">Repeat</keyword>
<dbReference type="GO" id="GO:0007097">
    <property type="term" value="P:nuclear migration"/>
    <property type="evidence" value="ECO:0007669"/>
    <property type="project" value="TreeGrafter"/>
</dbReference>
<dbReference type="Gene3D" id="1.20.58.60">
    <property type="match status" value="2"/>
</dbReference>
<proteinExistence type="predicted"/>
<keyword evidence="5" id="KW-0472">Membrane</keyword>
<gene>
    <name evidence="7" type="ORF">EB796_013014</name>
</gene>
<feature type="compositionally biased region" description="Polar residues" evidence="6">
    <location>
        <begin position="18"/>
        <end position="42"/>
    </location>
</feature>
<feature type="region of interest" description="Disordered" evidence="6">
    <location>
        <begin position="754"/>
        <end position="781"/>
    </location>
</feature>
<name>A0A7J7JRP9_BUGNE</name>
<evidence type="ECO:0000313" key="7">
    <source>
        <dbReference type="EMBL" id="KAF6028677.1"/>
    </source>
</evidence>
<evidence type="ECO:0000256" key="2">
    <source>
        <dbReference type="ARBA" id="ARBA00022692"/>
    </source>
</evidence>
<dbReference type="InterPro" id="IPR018159">
    <property type="entry name" value="Spectrin/alpha-actinin"/>
</dbReference>
<feature type="compositionally biased region" description="Polar residues" evidence="6">
    <location>
        <begin position="235"/>
        <end position="256"/>
    </location>
</feature>